<feature type="compositionally biased region" description="Polar residues" evidence="1">
    <location>
        <begin position="411"/>
        <end position="420"/>
    </location>
</feature>
<dbReference type="PANTHER" id="PTHR33775">
    <property type="entry name" value="CARDIAC-ENRICHED FHL2-INTERACTING PROTEIN-RELATED"/>
    <property type="match status" value="1"/>
</dbReference>
<reference evidence="4 5" key="1">
    <citation type="submission" date="2025-04" db="UniProtKB">
        <authorList>
            <consortium name="RefSeq"/>
        </authorList>
    </citation>
    <scope>IDENTIFICATION</scope>
    <source>
        <tissue evidence="4 5">Brain</tissue>
    </source>
</reference>
<feature type="domain" description="DUF4585" evidence="2">
    <location>
        <begin position="587"/>
        <end position="652"/>
    </location>
</feature>
<gene>
    <name evidence="4 5 6" type="primary">prob1</name>
</gene>
<feature type="region of interest" description="Disordered" evidence="1">
    <location>
        <begin position="59"/>
        <end position="80"/>
    </location>
</feature>
<feature type="compositionally biased region" description="Basic and acidic residues" evidence="1">
    <location>
        <begin position="362"/>
        <end position="371"/>
    </location>
</feature>
<dbReference type="PANTHER" id="PTHR33775:SF1">
    <property type="entry name" value="PROLINE-RICH BASIC PROTEIN 1"/>
    <property type="match status" value="1"/>
</dbReference>
<accession>A0AAJ8B1E8</accession>
<dbReference type="GeneID" id="108873611"/>
<dbReference type="CTD" id="389333"/>
<feature type="region of interest" description="Disordered" evidence="1">
    <location>
        <begin position="244"/>
        <end position="280"/>
    </location>
</feature>
<dbReference type="Proteomes" id="UP000694890">
    <property type="component" value="Unplaced"/>
</dbReference>
<dbReference type="RefSeq" id="XP_050924588.1">
    <property type="nucleotide sequence ID" value="XM_051068631.1"/>
</dbReference>
<dbReference type="InterPro" id="IPR027838">
    <property type="entry name" value="DUF4585"/>
</dbReference>
<dbReference type="Pfam" id="PF15232">
    <property type="entry name" value="DUF4585"/>
    <property type="match status" value="1"/>
</dbReference>
<dbReference type="GO" id="GO:0005654">
    <property type="term" value="C:nucleoplasm"/>
    <property type="evidence" value="ECO:0007669"/>
    <property type="project" value="TreeGrafter"/>
</dbReference>
<feature type="compositionally biased region" description="Acidic residues" evidence="1">
    <location>
        <begin position="65"/>
        <end position="80"/>
    </location>
</feature>
<evidence type="ECO:0000313" key="5">
    <source>
        <dbReference type="RefSeq" id="XP_050924587.1"/>
    </source>
</evidence>
<feature type="region of interest" description="Disordered" evidence="1">
    <location>
        <begin position="402"/>
        <end position="453"/>
    </location>
</feature>
<feature type="compositionally biased region" description="Basic and acidic residues" evidence="1">
    <location>
        <begin position="499"/>
        <end position="512"/>
    </location>
</feature>
<organism evidence="3 4">
    <name type="scientific">Lates calcarifer</name>
    <name type="common">Barramundi</name>
    <name type="synonym">Holocentrus calcarifer</name>
    <dbReference type="NCBI Taxonomy" id="8187"/>
    <lineage>
        <taxon>Eukaryota</taxon>
        <taxon>Metazoa</taxon>
        <taxon>Chordata</taxon>
        <taxon>Craniata</taxon>
        <taxon>Vertebrata</taxon>
        <taxon>Euteleostomi</taxon>
        <taxon>Actinopterygii</taxon>
        <taxon>Neopterygii</taxon>
        <taxon>Teleostei</taxon>
        <taxon>Neoteleostei</taxon>
        <taxon>Acanthomorphata</taxon>
        <taxon>Carangaria</taxon>
        <taxon>Carangaria incertae sedis</taxon>
        <taxon>Centropomidae</taxon>
        <taxon>Lates</taxon>
    </lineage>
</organism>
<feature type="region of interest" description="Disordered" evidence="1">
    <location>
        <begin position="499"/>
        <end position="548"/>
    </location>
</feature>
<dbReference type="KEGG" id="lcf:108873611"/>
<dbReference type="RefSeq" id="XP_050924586.1">
    <property type="nucleotide sequence ID" value="XM_051068629.1"/>
</dbReference>
<protein>
    <submittedName>
        <fullName evidence="4 5">Proline-rich basic protein 1</fullName>
    </submittedName>
</protein>
<evidence type="ECO:0000313" key="3">
    <source>
        <dbReference type="Proteomes" id="UP000694890"/>
    </source>
</evidence>
<sequence length="704" mass="76896">MSRGGGEVFLSAHRCPEVDLLPHHDSETQILPLCSQVPAENSHEFTCTGRSEADYLDVSSTYRSEEEEEEEEGSISEWSEEDLSLHFSPSVILPSDDEESDPENCFRCVDVTVETQVTGHEGGGLKMVPKRQIHLKKKDMESVTEQEKPEKLQVTPTIHHRPDLLLRQHSMPASFHTRSVTSGDVDSYRVYRGLIAGAGQGFQVGGNSAAPRRLQKSFSLDETKAKMASCIIKNVLSKKMQVEQSNTNTSHLKKKPEVLPVLPPPADQQRGKEGEGVGGGAFKAPVHVVRDVRSLVKNTYSLSFSSAATPDNHKPTSFKVIGQEGSPPPTYQQAVGVKGHHKTETKSPKGHVARVAASLNQSHDRKQRDTLSRPITQQRRGSEPIISRRKDDVTWPVTLLDSAPAHHPSQSERAGSMSHQPSPPPPSTPTHPPETRPSPSAQEQSSLQGVFPPSAPCLYTSSTLTPHLGKVSYVHTPLTYLQLQPPSPAPTLHLLRRSEENQNTSDRLDRFIKTCPPQQTRSTRDRGGPSDTATPPSQNQQNQHHPQQQPFVCSVQGFLPAQVSGDFLVDITGSAVPPRAVLNAPPRRHLMFDPKSGRCFYVDMPPQPQRKMLLDPETGQFIQVFLPTASSAPNTAVFPVCCTNPAPAVLNPAPAVLQVGGANPTVLSVMRLQPTMAFSPLYAPPCLPLTLHMPSGTAFTHTAP</sequence>
<dbReference type="AlphaFoldDB" id="A0AAJ8B1E8"/>
<dbReference type="RefSeq" id="XP_050924587.1">
    <property type="nucleotide sequence ID" value="XM_051068630.1"/>
</dbReference>
<name>A0AAJ8B1E8_LATCA</name>
<evidence type="ECO:0000259" key="2">
    <source>
        <dbReference type="Pfam" id="PF15232"/>
    </source>
</evidence>
<evidence type="ECO:0000256" key="1">
    <source>
        <dbReference type="SAM" id="MobiDB-lite"/>
    </source>
</evidence>
<feature type="compositionally biased region" description="Pro residues" evidence="1">
    <location>
        <begin position="421"/>
        <end position="436"/>
    </location>
</feature>
<evidence type="ECO:0000313" key="6">
    <source>
        <dbReference type="RefSeq" id="XP_050924588.1"/>
    </source>
</evidence>
<proteinExistence type="predicted"/>
<feature type="region of interest" description="Disordered" evidence="1">
    <location>
        <begin position="305"/>
        <end position="390"/>
    </location>
</feature>
<feature type="compositionally biased region" description="Low complexity" evidence="1">
    <location>
        <begin position="538"/>
        <end position="548"/>
    </location>
</feature>
<evidence type="ECO:0000313" key="4">
    <source>
        <dbReference type="RefSeq" id="XP_050924586.1"/>
    </source>
</evidence>
<dbReference type="InterPro" id="IPR052303">
    <property type="entry name" value="CEFIP"/>
</dbReference>
<feature type="compositionally biased region" description="Basic and acidic residues" evidence="1">
    <location>
        <begin position="380"/>
        <end position="390"/>
    </location>
</feature>